<protein>
    <submittedName>
        <fullName evidence="6">N-alpha-acetyl-L-2,4-diaminobutyric acid deacetylase</fullName>
        <ecNumber evidence="6">3.5.1.-</ecNumber>
    </submittedName>
</protein>
<dbReference type="Proteomes" id="UP000190890">
    <property type="component" value="Unassembled WGS sequence"/>
</dbReference>
<dbReference type="GO" id="GO:0016811">
    <property type="term" value="F:hydrolase activity, acting on carbon-nitrogen (but not peptide) bonds, in linear amides"/>
    <property type="evidence" value="ECO:0007669"/>
    <property type="project" value="InterPro"/>
</dbReference>
<comment type="cofactor">
    <cofactor evidence="1">
        <name>Zn(2+)</name>
        <dbReference type="ChEBI" id="CHEBI:29105"/>
    </cofactor>
</comment>
<evidence type="ECO:0000313" key="6">
    <source>
        <dbReference type="EMBL" id="OOM79644.1"/>
    </source>
</evidence>
<evidence type="ECO:0000259" key="5">
    <source>
        <dbReference type="Pfam" id="PF24827"/>
    </source>
</evidence>
<keyword evidence="2" id="KW-0479">Metal-binding</keyword>
<dbReference type="PANTHER" id="PTHR37326">
    <property type="entry name" value="BLL3975 PROTEIN"/>
    <property type="match status" value="1"/>
</dbReference>
<dbReference type="EMBL" id="LZZM01000099">
    <property type="protein sequence ID" value="OOM79644.1"/>
    <property type="molecule type" value="Genomic_DNA"/>
</dbReference>
<dbReference type="InterPro" id="IPR053138">
    <property type="entry name" value="N-alpha-Ac-DABA_deacetylase"/>
</dbReference>
<reference evidence="6 7" key="1">
    <citation type="submission" date="2016-05" db="EMBL/GenBank/DDBJ databases">
        <title>Microbial solvent formation.</title>
        <authorList>
            <person name="Poehlein A."/>
            <person name="Montoya Solano J.D."/>
            <person name="Flitsch S."/>
            <person name="Krabben P."/>
            <person name="Duerre P."/>
            <person name="Daniel R."/>
        </authorList>
    </citation>
    <scope>NUCLEOTIDE SEQUENCE [LARGE SCALE GENOMIC DNA]</scope>
    <source>
        <strain evidence="6 7">DSM 2619</strain>
    </source>
</reference>
<gene>
    <name evidence="6" type="primary">doeB</name>
    <name evidence="6" type="ORF">CLPUN_15920</name>
</gene>
<feature type="domain" description="Succinylglutamate desuccinylase/Aspartoacylase catalytic" evidence="5">
    <location>
        <begin position="40"/>
        <end position="224"/>
    </location>
</feature>
<dbReference type="PANTHER" id="PTHR37326:SF1">
    <property type="entry name" value="BLL3975 PROTEIN"/>
    <property type="match status" value="1"/>
</dbReference>
<comment type="caution">
    <text evidence="6">The sequence shown here is derived from an EMBL/GenBank/DDBJ whole genome shotgun (WGS) entry which is preliminary data.</text>
</comment>
<dbReference type="OrthoDB" id="9782876at2"/>
<keyword evidence="4" id="KW-0862">Zinc</keyword>
<accession>A0A1S8TPS9</accession>
<dbReference type="Pfam" id="PF24827">
    <property type="entry name" value="AstE_AspA_cat"/>
    <property type="match status" value="1"/>
</dbReference>
<sequence>MNLKIRDLEASKGEKVSGFINIEDTNLKIPITLINGECEGKSILITAGIHGCEYLGIETVNELVREIDPKEVSGRIIFVHMANVSGFFARVPAIVPEDGINLNRAFPGKNEGSVAEKIAYTITHELQLKVDFYIDLHGGDLHEKTMPFVYYPGKGKEEVINASCEAAKHLNLKYRVKSNATSGAYNSAAILGIPSLLIERGGCGLWKKSEVDLYKQDIYRILEHEQVIKKELLQKNGAQKEIKNAIYIDSEFNGYWYPKVNQGDKIQKGQLIGLVCDCFGKKLKDYYSEVDGVVLYITLSLAISKSNSLIAYGEENCL</sequence>
<organism evidence="6 7">
    <name type="scientific">Clostridium puniceum</name>
    <dbReference type="NCBI Taxonomy" id="29367"/>
    <lineage>
        <taxon>Bacteria</taxon>
        <taxon>Bacillati</taxon>
        <taxon>Bacillota</taxon>
        <taxon>Clostridia</taxon>
        <taxon>Eubacteriales</taxon>
        <taxon>Clostridiaceae</taxon>
        <taxon>Clostridium</taxon>
    </lineage>
</organism>
<dbReference type="EC" id="3.5.1.-" evidence="6"/>
<dbReference type="AlphaFoldDB" id="A0A1S8TPS9"/>
<keyword evidence="7" id="KW-1185">Reference proteome</keyword>
<evidence type="ECO:0000256" key="1">
    <source>
        <dbReference type="ARBA" id="ARBA00001947"/>
    </source>
</evidence>
<name>A0A1S8TPS9_9CLOT</name>
<dbReference type="GO" id="GO:0016788">
    <property type="term" value="F:hydrolase activity, acting on ester bonds"/>
    <property type="evidence" value="ECO:0007669"/>
    <property type="project" value="InterPro"/>
</dbReference>
<dbReference type="CDD" id="cd06254">
    <property type="entry name" value="M14_ASTE_ASPA-like"/>
    <property type="match status" value="1"/>
</dbReference>
<dbReference type="SUPFAM" id="SSF53187">
    <property type="entry name" value="Zn-dependent exopeptidases"/>
    <property type="match status" value="1"/>
</dbReference>
<dbReference type="RefSeq" id="WP_077846769.1">
    <property type="nucleotide sequence ID" value="NZ_LZZM01000099.1"/>
</dbReference>
<dbReference type="STRING" id="29367.CLPUN_15920"/>
<proteinExistence type="predicted"/>
<evidence type="ECO:0000256" key="2">
    <source>
        <dbReference type="ARBA" id="ARBA00022723"/>
    </source>
</evidence>
<evidence type="ECO:0000256" key="4">
    <source>
        <dbReference type="ARBA" id="ARBA00022833"/>
    </source>
</evidence>
<dbReference type="Gene3D" id="3.40.630.10">
    <property type="entry name" value="Zn peptidases"/>
    <property type="match status" value="1"/>
</dbReference>
<evidence type="ECO:0000256" key="3">
    <source>
        <dbReference type="ARBA" id="ARBA00022801"/>
    </source>
</evidence>
<evidence type="ECO:0000313" key="7">
    <source>
        <dbReference type="Proteomes" id="UP000190890"/>
    </source>
</evidence>
<dbReference type="InterPro" id="IPR055438">
    <property type="entry name" value="AstE_AspA_cat"/>
</dbReference>
<dbReference type="PIRSF" id="PIRSF039012">
    <property type="entry name" value="ASP"/>
    <property type="match status" value="1"/>
</dbReference>
<dbReference type="GO" id="GO:0046872">
    <property type="term" value="F:metal ion binding"/>
    <property type="evidence" value="ECO:0007669"/>
    <property type="project" value="UniProtKB-KW"/>
</dbReference>
<keyword evidence="3 6" id="KW-0378">Hydrolase</keyword>
<dbReference type="InterPro" id="IPR043795">
    <property type="entry name" value="N-alpha-Ac-DABA-like"/>
</dbReference>